<evidence type="ECO:0000313" key="8">
    <source>
        <dbReference type="EMBL" id="MBM7692486.1"/>
    </source>
</evidence>
<feature type="domain" description="Mga helix-turn-helix" evidence="6">
    <location>
        <begin position="95"/>
        <end position="162"/>
    </location>
</feature>
<evidence type="ECO:0000256" key="2">
    <source>
        <dbReference type="ARBA" id="ARBA00023015"/>
    </source>
</evidence>
<protein>
    <submittedName>
        <fullName evidence="8">Transcriptional antiterminator</fullName>
    </submittedName>
</protein>
<dbReference type="InterPro" id="IPR011608">
    <property type="entry name" value="PRD"/>
</dbReference>
<sequence>MNTRQRQIMHLLSEKKDKEFITINEIAKMLNCSDKTVRNDFKQIDDWLKKEFQATIIRKPNIGVRIDISKDEKKRLLSLMEDGKRNNHGNDINRKIKILSWLIKDDKTLSLLDLSERFFVSKHVIKQDLKEIESWLELFDLSIESRKKVGIRLIGDEKHKRAALSRIHHLGKDEKLKDLYETWFANYEITNVKQQIKKIEKELNKEFTKESINNLILHLLITVKRIKEKQIISMTKHDWKS</sequence>
<evidence type="ECO:0000313" key="9">
    <source>
        <dbReference type="Proteomes" id="UP000823486"/>
    </source>
</evidence>
<gene>
    <name evidence="8" type="ORF">JOC77_001916</name>
</gene>
<keyword evidence="3" id="KW-0010">Activator</keyword>
<dbReference type="Pfam" id="PF08279">
    <property type="entry name" value="HTH_11"/>
    <property type="match status" value="1"/>
</dbReference>
<dbReference type="InterPro" id="IPR036388">
    <property type="entry name" value="WH-like_DNA-bd_sf"/>
</dbReference>
<dbReference type="Proteomes" id="UP000823486">
    <property type="component" value="Unassembled WGS sequence"/>
</dbReference>
<keyword evidence="9" id="KW-1185">Reference proteome</keyword>
<feature type="domain" description="PRD" evidence="5">
    <location>
        <begin position="194"/>
        <end position="232"/>
    </location>
</feature>
<name>A0ABS2QJM1_9BACI</name>
<keyword evidence="1" id="KW-0677">Repeat</keyword>
<dbReference type="Gene3D" id="1.10.10.10">
    <property type="entry name" value="Winged helix-like DNA-binding domain superfamily/Winged helix DNA-binding domain"/>
    <property type="match status" value="2"/>
</dbReference>
<proteinExistence type="predicted"/>
<evidence type="ECO:0000259" key="7">
    <source>
        <dbReference type="Pfam" id="PF08279"/>
    </source>
</evidence>
<evidence type="ECO:0000256" key="4">
    <source>
        <dbReference type="ARBA" id="ARBA00023163"/>
    </source>
</evidence>
<dbReference type="Gene3D" id="1.10.1790.10">
    <property type="entry name" value="PRD domain"/>
    <property type="match status" value="1"/>
</dbReference>
<dbReference type="RefSeq" id="WP_204542165.1">
    <property type="nucleotide sequence ID" value="NZ_JAFBFI010000007.1"/>
</dbReference>
<dbReference type="Pfam" id="PF05043">
    <property type="entry name" value="Mga"/>
    <property type="match status" value="1"/>
</dbReference>
<evidence type="ECO:0000259" key="6">
    <source>
        <dbReference type="Pfam" id="PF05043"/>
    </source>
</evidence>
<reference evidence="8 9" key="1">
    <citation type="submission" date="2021-01" db="EMBL/GenBank/DDBJ databases">
        <title>Genomic Encyclopedia of Type Strains, Phase IV (KMG-IV): sequencing the most valuable type-strain genomes for metagenomic binning, comparative biology and taxonomic classification.</title>
        <authorList>
            <person name="Goeker M."/>
        </authorList>
    </citation>
    <scope>NUCLEOTIDE SEQUENCE [LARGE SCALE GENOMIC DNA]</scope>
    <source>
        <strain evidence="8 9">DSM 105482</strain>
    </source>
</reference>
<comment type="caution">
    <text evidence="8">The sequence shown here is derived from an EMBL/GenBank/DDBJ whole genome shotgun (WGS) entry which is preliminary data.</text>
</comment>
<dbReference type="InterPro" id="IPR013196">
    <property type="entry name" value="HTH_11"/>
</dbReference>
<feature type="domain" description="Helix-turn-helix type 11" evidence="7">
    <location>
        <begin position="4"/>
        <end position="64"/>
    </location>
</feature>
<dbReference type="EMBL" id="JAFBFI010000007">
    <property type="protein sequence ID" value="MBM7692486.1"/>
    <property type="molecule type" value="Genomic_DNA"/>
</dbReference>
<dbReference type="InterPro" id="IPR050661">
    <property type="entry name" value="BglG_antiterminators"/>
</dbReference>
<evidence type="ECO:0000259" key="5">
    <source>
        <dbReference type="Pfam" id="PF00874"/>
    </source>
</evidence>
<dbReference type="InterPro" id="IPR036634">
    <property type="entry name" value="PRD_sf"/>
</dbReference>
<dbReference type="InterPro" id="IPR007737">
    <property type="entry name" value="Mga_HTH"/>
</dbReference>
<dbReference type="PANTHER" id="PTHR30185:SF12">
    <property type="entry name" value="TRANSCRIPTIONAL REGULATOR MANR"/>
    <property type="match status" value="1"/>
</dbReference>
<keyword evidence="4" id="KW-0804">Transcription</keyword>
<evidence type="ECO:0000256" key="3">
    <source>
        <dbReference type="ARBA" id="ARBA00023159"/>
    </source>
</evidence>
<dbReference type="Pfam" id="PF00874">
    <property type="entry name" value="PRD"/>
    <property type="match status" value="1"/>
</dbReference>
<evidence type="ECO:0000256" key="1">
    <source>
        <dbReference type="ARBA" id="ARBA00022737"/>
    </source>
</evidence>
<dbReference type="SUPFAM" id="SSF63520">
    <property type="entry name" value="PTS-regulatory domain, PRD"/>
    <property type="match status" value="1"/>
</dbReference>
<dbReference type="PANTHER" id="PTHR30185">
    <property type="entry name" value="CRYPTIC BETA-GLUCOSIDE BGL OPERON ANTITERMINATOR"/>
    <property type="match status" value="1"/>
</dbReference>
<organism evidence="8 9">
    <name type="scientific">Peribacillus deserti</name>
    <dbReference type="NCBI Taxonomy" id="673318"/>
    <lineage>
        <taxon>Bacteria</taxon>
        <taxon>Bacillati</taxon>
        <taxon>Bacillota</taxon>
        <taxon>Bacilli</taxon>
        <taxon>Bacillales</taxon>
        <taxon>Bacillaceae</taxon>
        <taxon>Peribacillus</taxon>
    </lineage>
</organism>
<keyword evidence="2" id="KW-0805">Transcription regulation</keyword>
<accession>A0ABS2QJM1</accession>